<feature type="binding site" evidence="1">
    <location>
        <position position="27"/>
    </location>
    <ligand>
        <name>Mg(2+)</name>
        <dbReference type="ChEBI" id="CHEBI:18420"/>
        <label>4</label>
    </ligand>
</feature>
<dbReference type="NCBIfam" id="TIGR01379">
    <property type="entry name" value="thiL"/>
    <property type="match status" value="1"/>
</dbReference>
<dbReference type="CDD" id="cd02194">
    <property type="entry name" value="ThiL"/>
    <property type="match status" value="1"/>
</dbReference>
<feature type="binding site" evidence="1">
    <location>
        <position position="44"/>
    </location>
    <ligand>
        <name>Mg(2+)</name>
        <dbReference type="ChEBI" id="CHEBI:18420"/>
        <label>2</label>
    </ligand>
</feature>
<comment type="pathway">
    <text evidence="1">Cofactor biosynthesis; thiamine diphosphate biosynthesis; thiamine diphosphate from thiamine phosphate: step 1/1.</text>
</comment>
<dbReference type="RefSeq" id="WP_229636822.1">
    <property type="nucleotide sequence ID" value="NZ_AP024987.1"/>
</dbReference>
<feature type="binding site" evidence="1">
    <location>
        <position position="73"/>
    </location>
    <ligand>
        <name>Mg(2+)</name>
        <dbReference type="ChEBI" id="CHEBI:18420"/>
        <label>2</label>
    </ligand>
</feature>
<keyword evidence="1" id="KW-0547">Nucleotide-binding</keyword>
<feature type="binding site" evidence="1">
    <location>
        <position position="220"/>
    </location>
    <ligand>
        <name>ATP</name>
        <dbReference type="ChEBI" id="CHEBI:30616"/>
    </ligand>
</feature>
<dbReference type="InterPro" id="IPR036676">
    <property type="entry name" value="PurM-like_C_sf"/>
</dbReference>
<comment type="function">
    <text evidence="1">Catalyzes the ATP-dependent phosphorylation of thiamine-monophosphate (TMP) to form thiamine-pyrophosphate (TPP), the active form of vitamin B1.</text>
</comment>
<feature type="binding site" evidence="1">
    <location>
        <position position="121"/>
    </location>
    <ligand>
        <name>Mg(2+)</name>
        <dbReference type="ChEBI" id="CHEBI:18420"/>
        <label>1</label>
    </ligand>
</feature>
<evidence type="ECO:0000313" key="4">
    <source>
        <dbReference type="EMBL" id="BDA39826.1"/>
    </source>
</evidence>
<keyword evidence="5" id="KW-1185">Reference proteome</keyword>
<dbReference type="PANTHER" id="PTHR30270">
    <property type="entry name" value="THIAMINE-MONOPHOSPHATE KINASE"/>
    <property type="match status" value="1"/>
</dbReference>
<dbReference type="SUPFAM" id="SSF55326">
    <property type="entry name" value="PurM N-terminal domain-like"/>
    <property type="match status" value="1"/>
</dbReference>
<feature type="binding site" evidence="1">
    <location>
        <position position="73"/>
    </location>
    <ligand>
        <name>Mg(2+)</name>
        <dbReference type="ChEBI" id="CHEBI:18420"/>
        <label>3</label>
    </ligand>
</feature>
<organism evidence="4 5">
    <name type="scientific">cyanobacterium endosymbiont of Braarudosphaera bigelowii</name>
    <dbReference type="NCBI Taxonomy" id="1285375"/>
    <lineage>
        <taxon>Bacteria</taxon>
        <taxon>Bacillati</taxon>
        <taxon>Cyanobacteriota</taxon>
        <taxon>Cyanophyceae</taxon>
        <taxon>Oscillatoriophycideae</taxon>
        <taxon>Chroococcales</taxon>
        <taxon>Aphanothecaceae</taxon>
        <taxon>Candidatus Atelocyanobacterium</taxon>
        <taxon>Candidatus Atelocyanobacterium thalassae</taxon>
    </lineage>
</organism>
<dbReference type="Proteomes" id="UP001319803">
    <property type="component" value="Chromosome"/>
</dbReference>
<feature type="binding site" evidence="1">
    <location>
        <begin position="120"/>
        <end position="121"/>
    </location>
    <ligand>
        <name>ATP</name>
        <dbReference type="ChEBI" id="CHEBI:30616"/>
    </ligand>
</feature>
<evidence type="ECO:0000256" key="1">
    <source>
        <dbReference type="HAMAP-Rule" id="MF_02128"/>
    </source>
</evidence>
<feature type="binding site" evidence="1">
    <location>
        <position position="43"/>
    </location>
    <ligand>
        <name>Mg(2+)</name>
        <dbReference type="ChEBI" id="CHEBI:18420"/>
        <label>1</label>
    </ligand>
</feature>
<dbReference type="EMBL" id="AP024987">
    <property type="protein sequence ID" value="BDA39826.1"/>
    <property type="molecule type" value="Genomic_DNA"/>
</dbReference>
<feature type="binding site" evidence="1">
    <location>
        <position position="269"/>
    </location>
    <ligand>
        <name>substrate</name>
    </ligand>
</feature>
<name>A0ABN6JZG5_9CHRO</name>
<gene>
    <name evidence="1" type="primary">thiL</name>
    <name evidence="4" type="ORF">CPARK_000066600</name>
</gene>
<evidence type="ECO:0000313" key="5">
    <source>
        <dbReference type="Proteomes" id="UP001319803"/>
    </source>
</evidence>
<dbReference type="Pfam" id="PF02769">
    <property type="entry name" value="AIRS_C"/>
    <property type="match status" value="1"/>
</dbReference>
<feature type="domain" description="PurM-like C-terminal" evidence="3">
    <location>
        <begin position="150"/>
        <end position="307"/>
    </location>
</feature>
<sequence>MRVKDIGEQKLLEKIKSFCPKSLIGDDGAVLSIDPLQKIVVTTDILVDRVHFSDTTTPPSAVGWRSISANLSDLAAMGATPVAITIGLAIPKELPVEWIESLYSGINILLNKYNIPIIGGDVCYSPTKIISITAIGKVYPNHVIKRSIAKPNQVILVTGHHGMSKAGLELLSNSHLKKYLEKEIQLKFINAHQYPEPRLDVLPYLKDIMKTHKVAGMDSSDGLADAIIQICEMSGVGAEIEQSKIPMIDKLSKYISREEALEWVLYGGEDFELVLCLPEEIAFKLLHKLGKDAHIIGRIIKEKSITLLKENSECLFLKTSGGFQHFS</sequence>
<proteinExistence type="inferred from homology"/>
<dbReference type="Pfam" id="PF00586">
    <property type="entry name" value="AIRS"/>
    <property type="match status" value="1"/>
</dbReference>
<feature type="binding site" evidence="1">
    <location>
        <position position="221"/>
    </location>
    <ligand>
        <name>Mg(2+)</name>
        <dbReference type="ChEBI" id="CHEBI:18420"/>
        <label>5</label>
    </ligand>
</feature>
<keyword evidence="1" id="KW-0784">Thiamine biosynthesis</keyword>
<dbReference type="SUPFAM" id="SSF56042">
    <property type="entry name" value="PurM C-terminal domain-like"/>
    <property type="match status" value="1"/>
</dbReference>
<feature type="binding site" evidence="1">
    <location>
        <position position="103"/>
    </location>
    <ligand>
        <name>ATP</name>
        <dbReference type="ChEBI" id="CHEBI:30616"/>
    </ligand>
</feature>
<keyword evidence="1" id="KW-0479">Metal-binding</keyword>
<keyword evidence="1" id="KW-0067">ATP-binding</keyword>
<keyword evidence="1 4" id="KW-0418">Kinase</keyword>
<feature type="binding site" evidence="1">
    <location>
        <position position="44"/>
    </location>
    <ligand>
        <name>Mg(2+)</name>
        <dbReference type="ChEBI" id="CHEBI:18420"/>
        <label>1</label>
    </ligand>
</feature>
<comment type="catalytic activity">
    <reaction evidence="1">
        <text>thiamine phosphate + ATP = thiamine diphosphate + ADP</text>
        <dbReference type="Rhea" id="RHEA:15913"/>
        <dbReference type="ChEBI" id="CHEBI:30616"/>
        <dbReference type="ChEBI" id="CHEBI:37575"/>
        <dbReference type="ChEBI" id="CHEBI:58937"/>
        <dbReference type="ChEBI" id="CHEBI:456216"/>
        <dbReference type="EC" id="2.7.4.16"/>
    </reaction>
</comment>
<dbReference type="PIRSF" id="PIRSF005303">
    <property type="entry name" value="Thiam_monoph_kin"/>
    <property type="match status" value="1"/>
</dbReference>
<feature type="binding site" evidence="1">
    <location>
        <position position="51"/>
    </location>
    <ligand>
        <name>substrate</name>
    </ligand>
</feature>
<dbReference type="InterPro" id="IPR006283">
    <property type="entry name" value="ThiL-like"/>
</dbReference>
<keyword evidence="1" id="KW-0460">Magnesium</keyword>
<dbReference type="Gene3D" id="3.90.650.10">
    <property type="entry name" value="PurM-like C-terminal domain"/>
    <property type="match status" value="1"/>
</dbReference>
<accession>A0ABN6JZG5</accession>
<comment type="similarity">
    <text evidence="1">Belongs to the thiamine-monophosphate kinase family.</text>
</comment>
<dbReference type="InterPro" id="IPR010918">
    <property type="entry name" value="PurM-like_C_dom"/>
</dbReference>
<feature type="binding site" evidence="1">
    <location>
        <position position="218"/>
    </location>
    <ligand>
        <name>Mg(2+)</name>
        <dbReference type="ChEBI" id="CHEBI:18420"/>
        <label>3</label>
    </ligand>
</feature>
<evidence type="ECO:0000259" key="3">
    <source>
        <dbReference type="Pfam" id="PF02769"/>
    </source>
</evidence>
<dbReference type="InterPro" id="IPR036921">
    <property type="entry name" value="PurM-like_N_sf"/>
</dbReference>
<evidence type="ECO:0000259" key="2">
    <source>
        <dbReference type="Pfam" id="PF00586"/>
    </source>
</evidence>
<reference evidence="4 5" key="1">
    <citation type="submission" date="2021-08" db="EMBL/GenBank/DDBJ databases">
        <title>Endosymbiont genome of Braarudosphaera bigelowii.</title>
        <authorList>
            <person name="Suzuki S."/>
            <person name="Ishida K."/>
        </authorList>
    </citation>
    <scope>NUCLEOTIDE SEQUENCE [LARGE SCALE GENOMIC DNA]</scope>
    <source>
        <strain evidence="4">CPSB-1</strain>
    </source>
</reference>
<feature type="binding site" evidence="1">
    <location>
        <position position="73"/>
    </location>
    <ligand>
        <name>Mg(2+)</name>
        <dbReference type="ChEBI" id="CHEBI:18420"/>
        <label>4</label>
    </ligand>
</feature>
<dbReference type="HAMAP" id="MF_02128">
    <property type="entry name" value="TMP_kinase"/>
    <property type="match status" value="1"/>
</dbReference>
<comment type="miscellaneous">
    <text evidence="1">Reaction mechanism of ThiL seems to utilize a direct, inline transfer of the gamma-phosphate of ATP to TMP rather than a phosphorylated enzyme intermediate.</text>
</comment>
<dbReference type="PANTHER" id="PTHR30270:SF0">
    <property type="entry name" value="THIAMINE-MONOPHOSPHATE KINASE"/>
    <property type="match status" value="1"/>
</dbReference>
<dbReference type="EC" id="2.7.4.16" evidence="1"/>
<dbReference type="Gene3D" id="3.30.1330.10">
    <property type="entry name" value="PurM-like, N-terminal domain"/>
    <property type="match status" value="1"/>
</dbReference>
<feature type="binding site" evidence="1">
    <location>
        <position position="42"/>
    </location>
    <ligand>
        <name>Mg(2+)</name>
        <dbReference type="ChEBI" id="CHEBI:18420"/>
        <label>4</label>
    </ligand>
</feature>
<keyword evidence="1" id="KW-0808">Transferase</keyword>
<protein>
    <recommendedName>
        <fullName evidence="1">Thiamine-monophosphate kinase</fullName>
        <shortName evidence="1">TMP kinase</shortName>
        <shortName evidence="1">Thiamine-phosphate kinase</shortName>
        <ecNumber evidence="1">2.7.4.16</ecNumber>
    </recommendedName>
</protein>
<feature type="binding site" evidence="1">
    <location>
        <position position="27"/>
    </location>
    <ligand>
        <name>Mg(2+)</name>
        <dbReference type="ChEBI" id="CHEBI:18420"/>
        <label>3</label>
    </ligand>
</feature>
<dbReference type="InterPro" id="IPR016188">
    <property type="entry name" value="PurM-like_N"/>
</dbReference>
<dbReference type="GO" id="GO:0016301">
    <property type="term" value="F:kinase activity"/>
    <property type="evidence" value="ECO:0007669"/>
    <property type="project" value="UniProtKB-KW"/>
</dbReference>
<feature type="binding site" evidence="1">
    <location>
        <position position="146"/>
    </location>
    <ligand>
        <name>ATP</name>
        <dbReference type="ChEBI" id="CHEBI:30616"/>
    </ligand>
</feature>
<feature type="binding site" evidence="1">
    <location>
        <position position="323"/>
    </location>
    <ligand>
        <name>substrate</name>
    </ligand>
</feature>
<feature type="domain" description="PurM-like N-terminal" evidence="2">
    <location>
        <begin position="25"/>
        <end position="138"/>
    </location>
</feature>